<dbReference type="AlphaFoldDB" id="A0A1G9IM87"/>
<dbReference type="Proteomes" id="UP000199555">
    <property type="component" value="Unassembled WGS sequence"/>
</dbReference>
<dbReference type="Pfam" id="PF03653">
    <property type="entry name" value="UPF0093"/>
    <property type="match status" value="1"/>
</dbReference>
<dbReference type="UniPathway" id="UPA00251">
    <property type="reaction ID" value="UER00324"/>
</dbReference>
<feature type="transmembrane region" description="Helical" evidence="1">
    <location>
        <begin position="96"/>
        <end position="116"/>
    </location>
</feature>
<dbReference type="InterPro" id="IPR005265">
    <property type="entry name" value="HemJ-like"/>
</dbReference>
<dbReference type="EMBL" id="FNGE01000008">
    <property type="protein sequence ID" value="SDL26206.1"/>
    <property type="molecule type" value="Genomic_DNA"/>
</dbReference>
<keyword evidence="3" id="KW-1185">Reference proteome</keyword>
<evidence type="ECO:0000256" key="1">
    <source>
        <dbReference type="SAM" id="Phobius"/>
    </source>
</evidence>
<keyword evidence="1" id="KW-0812">Transmembrane</keyword>
<feature type="transmembrane region" description="Helical" evidence="1">
    <location>
        <begin position="69"/>
        <end position="90"/>
    </location>
</feature>
<sequence length="205" mass="22124">MIGALFDLIRGIVTSEAFLAAVKFLHVGAIALWAGGLIGLPWLMAQRDGIRRRGGKHALKRLHAMARMLHIRLVSPAAVLAIASGTALIFLRETYAPWFTAKLGFIVLLGAGHVLCARTMVKLFADDPIEEEPDNDLDPRRLRLRPGRAILLNGLIGVGALGVLLVVLMKPPLDFSGIAPDLFQPGALGDRLGLQSSDDTMRPMP</sequence>
<proteinExistence type="predicted"/>
<accession>A0A1G9IM87</accession>
<keyword evidence="1" id="KW-1133">Transmembrane helix</keyword>
<feature type="transmembrane region" description="Helical" evidence="1">
    <location>
        <begin position="150"/>
        <end position="169"/>
    </location>
</feature>
<protein>
    <submittedName>
        <fullName evidence="2">Uncharacterized membrane protein</fullName>
    </submittedName>
</protein>
<reference evidence="3" key="1">
    <citation type="submission" date="2016-10" db="EMBL/GenBank/DDBJ databases">
        <authorList>
            <person name="Varghese N."/>
            <person name="Submissions S."/>
        </authorList>
    </citation>
    <scope>NUCLEOTIDE SEQUENCE [LARGE SCALE GENOMIC DNA]</scope>
    <source>
        <strain evidence="3">CGMCC 1.7655</strain>
    </source>
</reference>
<keyword evidence="1" id="KW-0472">Membrane</keyword>
<feature type="transmembrane region" description="Helical" evidence="1">
    <location>
        <begin position="24"/>
        <end position="43"/>
    </location>
</feature>
<evidence type="ECO:0000313" key="2">
    <source>
        <dbReference type="EMBL" id="SDL26206.1"/>
    </source>
</evidence>
<evidence type="ECO:0000313" key="3">
    <source>
        <dbReference type="Proteomes" id="UP000199555"/>
    </source>
</evidence>
<gene>
    <name evidence="2" type="ORF">SAMN04487971_10855</name>
</gene>
<name>A0A1G9IM87_9RHOB</name>
<dbReference type="GO" id="GO:0006782">
    <property type="term" value="P:protoporphyrinogen IX biosynthetic process"/>
    <property type="evidence" value="ECO:0007669"/>
    <property type="project" value="UniProtKB-UniPathway"/>
</dbReference>
<dbReference type="STRING" id="525640.SAMN04487971_10855"/>
<dbReference type="RefSeq" id="WP_175558830.1">
    <property type="nucleotide sequence ID" value="NZ_FNGE01000008.1"/>
</dbReference>
<organism evidence="2 3">
    <name type="scientific">Paracoccus chinensis</name>
    <dbReference type="NCBI Taxonomy" id="525640"/>
    <lineage>
        <taxon>Bacteria</taxon>
        <taxon>Pseudomonadati</taxon>
        <taxon>Pseudomonadota</taxon>
        <taxon>Alphaproteobacteria</taxon>
        <taxon>Rhodobacterales</taxon>
        <taxon>Paracoccaceae</taxon>
        <taxon>Paracoccus</taxon>
    </lineage>
</organism>